<organism evidence="2 3">
    <name type="scientific">Flavobacterium gawalongense</name>
    <dbReference type="NCBI Taxonomy" id="2594432"/>
    <lineage>
        <taxon>Bacteria</taxon>
        <taxon>Pseudomonadati</taxon>
        <taxon>Bacteroidota</taxon>
        <taxon>Flavobacteriia</taxon>
        <taxon>Flavobacteriales</taxon>
        <taxon>Flavobacteriaceae</taxon>
        <taxon>Flavobacterium</taxon>
    </lineage>
</organism>
<name>A0A553BD68_9FLAO</name>
<gene>
    <name evidence="2" type="ORF">FNW11_14970</name>
</gene>
<keyword evidence="1" id="KW-0472">Membrane</keyword>
<evidence type="ECO:0000313" key="2">
    <source>
        <dbReference type="EMBL" id="TRX06199.1"/>
    </source>
</evidence>
<keyword evidence="1" id="KW-0812">Transmembrane</keyword>
<dbReference type="Proteomes" id="UP000318669">
    <property type="component" value="Unassembled WGS sequence"/>
</dbReference>
<dbReference type="OrthoDB" id="1362628at2"/>
<keyword evidence="1" id="KW-1133">Transmembrane helix</keyword>
<dbReference type="RefSeq" id="WP_144065009.1">
    <property type="nucleotide sequence ID" value="NZ_VJZL01000036.1"/>
</dbReference>
<proteinExistence type="predicted"/>
<accession>A0A553BD68</accession>
<feature type="transmembrane region" description="Helical" evidence="1">
    <location>
        <begin position="23"/>
        <end position="41"/>
    </location>
</feature>
<dbReference type="EMBL" id="VJZL01000036">
    <property type="protein sequence ID" value="TRX06199.1"/>
    <property type="molecule type" value="Genomic_DNA"/>
</dbReference>
<dbReference type="AlphaFoldDB" id="A0A553BD68"/>
<evidence type="ECO:0000256" key="1">
    <source>
        <dbReference type="SAM" id="Phobius"/>
    </source>
</evidence>
<protein>
    <submittedName>
        <fullName evidence="2">Uncharacterized protein</fullName>
    </submittedName>
</protein>
<sequence length="171" mass="19713">MQVQRNVRNASSNGGALQLLKDYWLVILGLFLVVPFLIRYLKDASTANTVNNQQEQEKLYKSQNDNPVTQLTGLMEITTKTWIHDVARNVAFNLGTSIRTKEVGLFDSAFWNPKGWTENDEKTYNQLKTITIVSSRDAVVKCYYFLTRRNLIDDVKTLLDDEYKAKLPLFK</sequence>
<evidence type="ECO:0000313" key="3">
    <source>
        <dbReference type="Proteomes" id="UP000318669"/>
    </source>
</evidence>
<comment type="caution">
    <text evidence="2">The sequence shown here is derived from an EMBL/GenBank/DDBJ whole genome shotgun (WGS) entry which is preliminary data.</text>
</comment>
<reference evidence="2 3" key="1">
    <citation type="submission" date="2019-07" db="EMBL/GenBank/DDBJ databases">
        <title>Novel species of Flavobacterium.</title>
        <authorList>
            <person name="Liu Q."/>
            <person name="Xin Y.-H."/>
        </authorList>
    </citation>
    <scope>NUCLEOTIDE SEQUENCE [LARGE SCALE GENOMIC DNA]</scope>
    <source>
        <strain evidence="2 3">GSR22</strain>
    </source>
</reference>